<evidence type="ECO:0000256" key="4">
    <source>
        <dbReference type="ARBA" id="ARBA00022442"/>
    </source>
</evidence>
<dbReference type="AlphaFoldDB" id="A0ABD2MKP3"/>
<dbReference type="Gene3D" id="3.60.21.10">
    <property type="match status" value="1"/>
</dbReference>
<dbReference type="SUPFAM" id="SSF56300">
    <property type="entry name" value="Metallo-dependent phosphatases"/>
    <property type="match status" value="1"/>
</dbReference>
<dbReference type="GO" id="GO:0008253">
    <property type="term" value="F:5'-nucleotidase activity"/>
    <property type="evidence" value="ECO:0007669"/>
    <property type="project" value="UniProtKB-ARBA"/>
</dbReference>
<dbReference type="InterPro" id="IPR004843">
    <property type="entry name" value="Calcineurin-like_PHP"/>
</dbReference>
<dbReference type="GO" id="GO:0005576">
    <property type="term" value="C:extracellular region"/>
    <property type="evidence" value="ECO:0007669"/>
    <property type="project" value="UniProtKB-SubCell"/>
</dbReference>
<sequence length="561" mass="62863">MCYTLALIFVTSVTSICALPSFETDTDTFELSVVHLNDFHARYEQTNKASGKCKDNTTCIAGLGRIKTEIDEILKEKPDSLVLNAGDNFQGTIYYNIFKYNITARFLNTIPFDAIVLGNHEFDDGIDGVTPFMKMLNAPIILSNVNDTLEPRFQGLYRKSVVVERNGRKIGLIGVIIKSCNEISNTEDLIFLDESESVNREAERLVREEGVFTNIVVSHSGYGVEKLIAQYATNKIGLIVGGHSHSFLYTGDNPPGPDTPAGPYPTVIKSDEGRTVLVTQASAYTKYLGNITVFYDEEGYVKGWSGAPIFMENKIVQDPVYLADLKPYSEEVNIRGDSIIGSSLVRLERDDCRMGECLLGNFVTDAMVYEYIEKSPTKYWTKAAISLMNTGSLRTTIEKGNISYNDLITAQPFGNDLYFGEVSGKDLYDIFEFSATPYFFGRTFININILQVSGIKVTIDIRKPIGSRITHLKARCSDCQIPVYENVNFEKTYKIIVPSFLMNGGDGFFIIPERMKNILMGSVDIDVYTNYLEKKSPIFEEIEGRIEILGAENIEYKDLFS</sequence>
<dbReference type="FunFam" id="3.60.21.10:FF:000020">
    <property type="entry name" value="NT5E isoform 4"/>
    <property type="match status" value="1"/>
</dbReference>
<name>A0ABD2MKP3_9CUCU</name>
<evidence type="ECO:0000313" key="16">
    <source>
        <dbReference type="Proteomes" id="UP001516400"/>
    </source>
</evidence>
<gene>
    <name evidence="15" type="ORF">HHI36_011081</name>
</gene>
<evidence type="ECO:0000313" key="15">
    <source>
        <dbReference type="EMBL" id="KAL3266931.1"/>
    </source>
</evidence>
<dbReference type="GO" id="GO:0000166">
    <property type="term" value="F:nucleotide binding"/>
    <property type="evidence" value="ECO:0007669"/>
    <property type="project" value="UniProtKB-KW"/>
</dbReference>
<evidence type="ECO:0000256" key="9">
    <source>
        <dbReference type="ARBA" id="ARBA00022741"/>
    </source>
</evidence>
<dbReference type="Pfam" id="PF02872">
    <property type="entry name" value="5_nucleotid_C"/>
    <property type="match status" value="1"/>
</dbReference>
<dbReference type="InterPro" id="IPR006146">
    <property type="entry name" value="5'-Nucleotdase_CS"/>
</dbReference>
<dbReference type="InterPro" id="IPR029052">
    <property type="entry name" value="Metallo-depent_PP-like"/>
</dbReference>
<keyword evidence="4" id="KW-1201">Platelet aggregation inhibiting toxin</keyword>
<keyword evidence="11" id="KW-1199">Hemostasis impairing toxin</keyword>
<dbReference type="SUPFAM" id="SSF55816">
    <property type="entry name" value="5'-nucleotidase (syn. UDP-sugar hydrolase), C-terminal domain"/>
    <property type="match status" value="1"/>
</dbReference>
<evidence type="ECO:0000256" key="2">
    <source>
        <dbReference type="ARBA" id="ARBA00006654"/>
    </source>
</evidence>
<reference evidence="15 16" key="1">
    <citation type="journal article" date="2021" name="BMC Biol.">
        <title>Horizontally acquired antibacterial genes associated with adaptive radiation of ladybird beetles.</title>
        <authorList>
            <person name="Li H.S."/>
            <person name="Tang X.F."/>
            <person name="Huang Y.H."/>
            <person name="Xu Z.Y."/>
            <person name="Chen M.L."/>
            <person name="Du X.Y."/>
            <person name="Qiu B.Y."/>
            <person name="Chen P.T."/>
            <person name="Zhang W."/>
            <person name="Slipinski A."/>
            <person name="Escalona H.E."/>
            <person name="Waterhouse R.M."/>
            <person name="Zwick A."/>
            <person name="Pang H."/>
        </authorList>
    </citation>
    <scope>NUCLEOTIDE SEQUENCE [LARGE SCALE GENOMIC DNA]</scope>
    <source>
        <strain evidence="15">SYSU2018</strain>
    </source>
</reference>
<dbReference type="GO" id="GO:0004050">
    <property type="term" value="F:apyrase activity"/>
    <property type="evidence" value="ECO:0007669"/>
    <property type="project" value="UniProtKB-EC"/>
</dbReference>
<keyword evidence="8 12" id="KW-0732">Signal</keyword>
<dbReference type="CDD" id="cd07409">
    <property type="entry name" value="MPP_CD73_N"/>
    <property type="match status" value="1"/>
</dbReference>
<comment type="caution">
    <text evidence="15">The sequence shown here is derived from an EMBL/GenBank/DDBJ whole genome shotgun (WGS) entry which is preliminary data.</text>
</comment>
<dbReference type="GO" id="GO:0046872">
    <property type="term" value="F:metal ion binding"/>
    <property type="evidence" value="ECO:0007669"/>
    <property type="project" value="UniProtKB-KW"/>
</dbReference>
<dbReference type="PROSITE" id="PS00786">
    <property type="entry name" value="5_NUCLEOTIDASE_2"/>
    <property type="match status" value="1"/>
</dbReference>
<evidence type="ECO:0000256" key="1">
    <source>
        <dbReference type="ARBA" id="ARBA00004613"/>
    </source>
</evidence>
<dbReference type="Gene3D" id="3.90.780.10">
    <property type="entry name" value="5'-Nucleotidase, C-terminal domain"/>
    <property type="match status" value="1"/>
</dbReference>
<accession>A0ABD2MKP3</accession>
<keyword evidence="9 12" id="KW-0547">Nucleotide-binding</keyword>
<evidence type="ECO:0000259" key="14">
    <source>
        <dbReference type="Pfam" id="PF02872"/>
    </source>
</evidence>
<evidence type="ECO:0000256" key="12">
    <source>
        <dbReference type="RuleBase" id="RU362119"/>
    </source>
</evidence>
<feature type="domain" description="5'-Nucleotidase C-terminal" evidence="14">
    <location>
        <begin position="340"/>
        <end position="508"/>
    </location>
</feature>
<dbReference type="PANTHER" id="PTHR11575:SF32">
    <property type="entry name" value="APYRASE-LIKE PROTEIN"/>
    <property type="match status" value="1"/>
</dbReference>
<dbReference type="GO" id="GO:0090729">
    <property type="term" value="F:toxin activity"/>
    <property type="evidence" value="ECO:0007669"/>
    <property type="project" value="UniProtKB-KW"/>
</dbReference>
<evidence type="ECO:0000256" key="6">
    <source>
        <dbReference type="ARBA" id="ARBA00022656"/>
    </source>
</evidence>
<proteinExistence type="inferred from homology"/>
<evidence type="ECO:0000256" key="11">
    <source>
        <dbReference type="ARBA" id="ARBA00023240"/>
    </source>
</evidence>
<evidence type="ECO:0000259" key="13">
    <source>
        <dbReference type="Pfam" id="PF00149"/>
    </source>
</evidence>
<dbReference type="InterPro" id="IPR036907">
    <property type="entry name" value="5'-Nucleotdase_C_sf"/>
</dbReference>
<keyword evidence="16" id="KW-1185">Reference proteome</keyword>
<feature type="signal peptide" evidence="12">
    <location>
        <begin position="1"/>
        <end position="18"/>
    </location>
</feature>
<keyword evidence="5" id="KW-0964">Secreted</keyword>
<keyword evidence="6" id="KW-0800">Toxin</keyword>
<evidence type="ECO:0000256" key="8">
    <source>
        <dbReference type="ARBA" id="ARBA00022729"/>
    </source>
</evidence>
<evidence type="ECO:0000256" key="3">
    <source>
        <dbReference type="ARBA" id="ARBA00012148"/>
    </source>
</evidence>
<keyword evidence="7" id="KW-0479">Metal-binding</keyword>
<dbReference type="InterPro" id="IPR006179">
    <property type="entry name" value="5_nucleotidase/apyrase"/>
</dbReference>
<dbReference type="InterPro" id="IPR008334">
    <property type="entry name" value="5'-Nucleotdase_C"/>
</dbReference>
<dbReference type="PRINTS" id="PR01607">
    <property type="entry name" value="APYRASEFAMLY"/>
</dbReference>
<dbReference type="EC" id="3.6.1.5" evidence="3"/>
<keyword evidence="10 12" id="KW-0378">Hydrolase</keyword>
<feature type="domain" description="Calcineurin-like phosphoesterase" evidence="13">
    <location>
        <begin position="32"/>
        <end position="246"/>
    </location>
</feature>
<dbReference type="Proteomes" id="UP001516400">
    <property type="component" value="Unassembled WGS sequence"/>
</dbReference>
<comment type="similarity">
    <text evidence="2 12">Belongs to the 5'-nucleotidase family.</text>
</comment>
<evidence type="ECO:0000256" key="10">
    <source>
        <dbReference type="ARBA" id="ARBA00022801"/>
    </source>
</evidence>
<organism evidence="15 16">
    <name type="scientific">Cryptolaemus montrouzieri</name>
    <dbReference type="NCBI Taxonomy" id="559131"/>
    <lineage>
        <taxon>Eukaryota</taxon>
        <taxon>Metazoa</taxon>
        <taxon>Ecdysozoa</taxon>
        <taxon>Arthropoda</taxon>
        <taxon>Hexapoda</taxon>
        <taxon>Insecta</taxon>
        <taxon>Pterygota</taxon>
        <taxon>Neoptera</taxon>
        <taxon>Endopterygota</taxon>
        <taxon>Coleoptera</taxon>
        <taxon>Polyphaga</taxon>
        <taxon>Cucujiformia</taxon>
        <taxon>Coccinelloidea</taxon>
        <taxon>Coccinellidae</taxon>
        <taxon>Scymninae</taxon>
        <taxon>Scymnini</taxon>
        <taxon>Cryptolaemus</taxon>
    </lineage>
</organism>
<dbReference type="EMBL" id="JABFTP020000001">
    <property type="protein sequence ID" value="KAL3266931.1"/>
    <property type="molecule type" value="Genomic_DNA"/>
</dbReference>
<comment type="subcellular location">
    <subcellularLocation>
        <location evidence="1">Secreted</location>
    </subcellularLocation>
</comment>
<evidence type="ECO:0000256" key="7">
    <source>
        <dbReference type="ARBA" id="ARBA00022723"/>
    </source>
</evidence>
<dbReference type="PANTHER" id="PTHR11575">
    <property type="entry name" value="5'-NUCLEOTIDASE-RELATED"/>
    <property type="match status" value="1"/>
</dbReference>
<protein>
    <recommendedName>
        <fullName evidence="3">apyrase</fullName>
        <ecNumber evidence="3">3.6.1.5</ecNumber>
    </recommendedName>
</protein>
<dbReference type="FunFam" id="3.90.780.10:FF:000001">
    <property type="entry name" value="NT5E isoform 3"/>
    <property type="match status" value="1"/>
</dbReference>
<evidence type="ECO:0000256" key="5">
    <source>
        <dbReference type="ARBA" id="ARBA00022525"/>
    </source>
</evidence>
<feature type="chain" id="PRO_5044529862" description="apyrase" evidence="12">
    <location>
        <begin position="19"/>
        <end position="561"/>
    </location>
</feature>
<dbReference type="GO" id="GO:0016020">
    <property type="term" value="C:membrane"/>
    <property type="evidence" value="ECO:0007669"/>
    <property type="project" value="UniProtKB-ARBA"/>
</dbReference>
<dbReference type="Pfam" id="PF00149">
    <property type="entry name" value="Metallophos"/>
    <property type="match status" value="1"/>
</dbReference>